<dbReference type="Proteomes" id="UP000007802">
    <property type="component" value="Unassembled WGS sequence"/>
</dbReference>
<accession>F2T2P8</accession>
<dbReference type="InterPro" id="IPR057684">
    <property type="entry name" value="DUF7924"/>
</dbReference>
<evidence type="ECO:0000259" key="2">
    <source>
        <dbReference type="Pfam" id="PF25545"/>
    </source>
</evidence>
<name>F2T2P8_AJEDA</name>
<dbReference type="AlphaFoldDB" id="F2T2P8"/>
<reference evidence="3" key="1">
    <citation type="submission" date="2010-03" db="EMBL/GenBank/DDBJ databases">
        <title>Annotation of Blastomyces dermatitidis strain ATCC 18188.</title>
        <authorList>
            <consortium name="The Broad Institute Genome Sequencing Platform"/>
            <consortium name="Broad Institute Genome Sequencing Center for Infectious Disease."/>
            <person name="Cuomo C."/>
            <person name="Klein B."/>
            <person name="Sullivan T."/>
            <person name="Heitman J."/>
            <person name="Young S."/>
            <person name="Zeng Q."/>
            <person name="Gargeya S."/>
            <person name="Alvarado L."/>
            <person name="Berlin A.M."/>
            <person name="Chapman S.B."/>
            <person name="Chen Z."/>
            <person name="Freedman E."/>
            <person name="Gellesch M."/>
            <person name="Goldberg J."/>
            <person name="Griggs A."/>
            <person name="Gujja S."/>
            <person name="Heilman E."/>
            <person name="Heiman D."/>
            <person name="Howarth C."/>
            <person name="Mehta T."/>
            <person name="Neiman D."/>
            <person name="Pearson M."/>
            <person name="Roberts A."/>
            <person name="Saif S."/>
            <person name="Shea T."/>
            <person name="Shenoy N."/>
            <person name="Sisk P."/>
            <person name="Stolte C."/>
            <person name="Sykes S."/>
            <person name="White J."/>
            <person name="Yandava C."/>
            <person name="Haas B."/>
            <person name="Nusbaum C."/>
            <person name="Birren B."/>
        </authorList>
    </citation>
    <scope>NUCLEOTIDE SEQUENCE [LARGE SCALE GENOMIC DNA]</scope>
    <source>
        <strain evidence="3">ATCC 18188</strain>
    </source>
</reference>
<sequence length="194" mass="22439">MVHSSKLTGYLLVLSMRAPVAPWRGKPRRAGGLCSQLDYAARFSCSVLMEDWLKKFELFLDYDSDIYSLFFLATFYMYFPFLISEVKDTTALDITDQQNTHSMPLLAYHNLFINFINHGFTSASVIFRRAFWKCFLKNLAAEYKQIWGKIYISNTPHDLAKLLDSLQNHVVMNMEQQACEEAKAGLAVYYKVRA</sequence>
<protein>
    <recommendedName>
        <fullName evidence="2">DUF7924 domain-containing protein</fullName>
    </recommendedName>
</protein>
<dbReference type="Pfam" id="PF25545">
    <property type="entry name" value="DUF7924"/>
    <property type="match status" value="1"/>
</dbReference>
<feature type="transmembrane region" description="Helical" evidence="1">
    <location>
        <begin position="66"/>
        <end position="83"/>
    </location>
</feature>
<evidence type="ECO:0000256" key="1">
    <source>
        <dbReference type="SAM" id="Phobius"/>
    </source>
</evidence>
<dbReference type="EMBL" id="GG749407">
    <property type="protein sequence ID" value="EGE77158.2"/>
    <property type="molecule type" value="Genomic_DNA"/>
</dbReference>
<dbReference type="HOGENOM" id="CLU_2922097_0_0_1"/>
<evidence type="ECO:0000313" key="3">
    <source>
        <dbReference type="EMBL" id="EGE77158.2"/>
    </source>
</evidence>
<keyword evidence="1" id="KW-0472">Membrane</keyword>
<keyword evidence="1" id="KW-0812">Transmembrane</keyword>
<gene>
    <name evidence="3" type="ORF">BDDG_00095</name>
</gene>
<feature type="domain" description="DUF7924" evidence="2">
    <location>
        <begin position="36"/>
        <end position="105"/>
    </location>
</feature>
<keyword evidence="1" id="KW-1133">Transmembrane helix</keyword>
<organism evidence="3">
    <name type="scientific">Ajellomyces dermatitidis (strain ATCC 18188 / CBS 674.68)</name>
    <name type="common">Blastomyces dermatitidis</name>
    <dbReference type="NCBI Taxonomy" id="653446"/>
    <lineage>
        <taxon>Eukaryota</taxon>
        <taxon>Fungi</taxon>
        <taxon>Dikarya</taxon>
        <taxon>Ascomycota</taxon>
        <taxon>Pezizomycotina</taxon>
        <taxon>Eurotiomycetes</taxon>
        <taxon>Eurotiomycetidae</taxon>
        <taxon>Onygenales</taxon>
        <taxon>Ajellomycetaceae</taxon>
        <taxon>Blastomyces</taxon>
    </lineage>
</organism>
<proteinExistence type="predicted"/>